<keyword evidence="2" id="KW-0479">Metal-binding</keyword>
<dbReference type="Gene3D" id="3.30.420.10">
    <property type="entry name" value="Ribonuclease H-like superfamily/Ribonuclease H"/>
    <property type="match status" value="1"/>
</dbReference>
<proteinExistence type="predicted"/>
<reference evidence="9 10" key="2">
    <citation type="journal article" date="2017" name="Front. Plant Sci.">
        <title>Gene Classification and Mining of Molecular Markers Useful in Red Clover (Trifolium pratense) Breeding.</title>
        <authorList>
            <person name="Istvanek J."/>
            <person name="Dluhosova J."/>
            <person name="Dluhos P."/>
            <person name="Patkova L."/>
            <person name="Nedelnik J."/>
            <person name="Repkova J."/>
        </authorList>
    </citation>
    <scope>NUCLEOTIDE SEQUENCE [LARGE SCALE GENOMIC DNA]</scope>
    <source>
        <strain evidence="10">cv. Tatra</strain>
        <tissue evidence="9">Young leaves</tissue>
    </source>
</reference>
<dbReference type="GO" id="GO:0006508">
    <property type="term" value="P:proteolysis"/>
    <property type="evidence" value="ECO:0007669"/>
    <property type="project" value="UniProtKB-KW"/>
</dbReference>
<dbReference type="Pfam" id="PF14223">
    <property type="entry name" value="Retrotran_gag_2"/>
    <property type="match status" value="1"/>
</dbReference>
<keyword evidence="3" id="KW-0064">Aspartyl protease</keyword>
<comment type="caution">
    <text evidence="9">The sequence shown here is derived from an EMBL/GenBank/DDBJ whole genome shotgun (WGS) entry which is preliminary data.</text>
</comment>
<dbReference type="InterPro" id="IPR013103">
    <property type="entry name" value="RVT_2"/>
</dbReference>
<evidence type="ECO:0000259" key="8">
    <source>
        <dbReference type="PROSITE" id="PS50994"/>
    </source>
</evidence>
<dbReference type="InterPro" id="IPR043502">
    <property type="entry name" value="DNA/RNA_pol_sf"/>
</dbReference>
<dbReference type="Pfam" id="PF25597">
    <property type="entry name" value="SH3_retrovirus"/>
    <property type="match status" value="1"/>
</dbReference>
<dbReference type="GO" id="GO:0004190">
    <property type="term" value="F:aspartic-type endopeptidase activity"/>
    <property type="evidence" value="ECO:0007669"/>
    <property type="project" value="UniProtKB-KW"/>
</dbReference>
<dbReference type="GO" id="GO:0008270">
    <property type="term" value="F:zinc ion binding"/>
    <property type="evidence" value="ECO:0007669"/>
    <property type="project" value="UniProtKB-KW"/>
</dbReference>
<dbReference type="Pfam" id="PF00665">
    <property type="entry name" value="rve"/>
    <property type="match status" value="1"/>
</dbReference>
<dbReference type="InterPro" id="IPR036397">
    <property type="entry name" value="RNaseH_sf"/>
</dbReference>
<feature type="non-terminal residue" evidence="9">
    <location>
        <position position="1327"/>
    </location>
</feature>
<dbReference type="PROSITE" id="PS50994">
    <property type="entry name" value="INTEGRASE"/>
    <property type="match status" value="1"/>
</dbReference>
<feature type="region of interest" description="Disordered" evidence="6">
    <location>
        <begin position="215"/>
        <end position="240"/>
    </location>
</feature>
<dbReference type="GO" id="GO:0003676">
    <property type="term" value="F:nucleic acid binding"/>
    <property type="evidence" value="ECO:0007669"/>
    <property type="project" value="InterPro"/>
</dbReference>
<gene>
    <name evidence="9" type="ORF">L195_g018957</name>
</gene>
<keyword evidence="4" id="KW-0378">Hydrolase</keyword>
<evidence type="ECO:0000256" key="2">
    <source>
        <dbReference type="ARBA" id="ARBA00022723"/>
    </source>
</evidence>
<dbReference type="Pfam" id="PF07727">
    <property type="entry name" value="RVT_2"/>
    <property type="match status" value="1"/>
</dbReference>
<protein>
    <submittedName>
        <fullName evidence="9">Retrotransposon-related protein</fullName>
    </submittedName>
</protein>
<keyword evidence="5" id="KW-0862">Zinc</keyword>
<dbReference type="SUPFAM" id="SSF53098">
    <property type="entry name" value="Ribonuclease H-like"/>
    <property type="match status" value="1"/>
</dbReference>
<evidence type="ECO:0000256" key="6">
    <source>
        <dbReference type="SAM" id="MobiDB-lite"/>
    </source>
</evidence>
<keyword evidence="5" id="KW-0863">Zinc-finger</keyword>
<dbReference type="SUPFAM" id="SSF56672">
    <property type="entry name" value="DNA/RNA polymerases"/>
    <property type="match status" value="1"/>
</dbReference>
<dbReference type="PANTHER" id="PTHR42648">
    <property type="entry name" value="TRANSPOSASE, PUTATIVE-RELATED"/>
    <property type="match status" value="1"/>
</dbReference>
<evidence type="ECO:0000313" key="10">
    <source>
        <dbReference type="Proteomes" id="UP000236291"/>
    </source>
</evidence>
<evidence type="ECO:0000259" key="7">
    <source>
        <dbReference type="PROSITE" id="PS50158"/>
    </source>
</evidence>
<dbReference type="InterPro" id="IPR054722">
    <property type="entry name" value="PolX-like_BBD"/>
</dbReference>
<dbReference type="InterPro" id="IPR001584">
    <property type="entry name" value="Integrase_cat-core"/>
</dbReference>
<dbReference type="PROSITE" id="PS50158">
    <property type="entry name" value="ZF_CCHC"/>
    <property type="match status" value="1"/>
</dbReference>
<dbReference type="EMBL" id="ASHM01013793">
    <property type="protein sequence ID" value="PNX95763.1"/>
    <property type="molecule type" value="Genomic_DNA"/>
</dbReference>
<dbReference type="InterPro" id="IPR001878">
    <property type="entry name" value="Znf_CCHC"/>
</dbReference>
<dbReference type="Pfam" id="PF13976">
    <property type="entry name" value="gag_pre-integrs"/>
    <property type="match status" value="1"/>
</dbReference>
<dbReference type="Pfam" id="PF22936">
    <property type="entry name" value="Pol_BBD"/>
    <property type="match status" value="1"/>
</dbReference>
<evidence type="ECO:0000256" key="1">
    <source>
        <dbReference type="ARBA" id="ARBA00022670"/>
    </source>
</evidence>
<dbReference type="InterPro" id="IPR057670">
    <property type="entry name" value="SH3_retrovirus"/>
</dbReference>
<dbReference type="GO" id="GO:0015074">
    <property type="term" value="P:DNA integration"/>
    <property type="evidence" value="ECO:0007669"/>
    <property type="project" value="InterPro"/>
</dbReference>
<accession>A0A2K3MY74</accession>
<feature type="domain" description="Integrase catalytic" evidence="8">
    <location>
        <begin position="476"/>
        <end position="652"/>
    </location>
</feature>
<dbReference type="InterPro" id="IPR012337">
    <property type="entry name" value="RNaseH-like_sf"/>
</dbReference>
<dbReference type="InterPro" id="IPR025724">
    <property type="entry name" value="GAG-pre-integrase_dom"/>
</dbReference>
<evidence type="ECO:0000256" key="5">
    <source>
        <dbReference type="PROSITE-ProRule" id="PRU00047"/>
    </source>
</evidence>
<dbReference type="SUPFAM" id="SSF57756">
    <property type="entry name" value="Retrovirus zinc finger-like domains"/>
    <property type="match status" value="1"/>
</dbReference>
<dbReference type="InterPro" id="IPR036875">
    <property type="entry name" value="Znf_CCHC_sf"/>
</dbReference>
<dbReference type="Proteomes" id="UP000236291">
    <property type="component" value="Unassembled WGS sequence"/>
</dbReference>
<sequence>MSNEGQNLLSIPKFDGDYDHWSMLMENLLRSKEWWHLIDPGYVELDAGVVENDAEKKERADLKLKDLKVKNYLFAAIDKTILKTILQKDTSAQLWESMRRKYQGSKRVQRAQLQALRREFEILEMKEGETIVEYFSRVMTVANNMRNNGEAMQDIQIVEKILRTLTERFNYIVVSIEESKDINCLSVDELQSSLIVHEQKFRRRINEEEQVLKVTQEERSGRGRGRSTFGGYRGRGRGRSSPAYKAAIECFKCHKKGHFQYECPDWEREANFAELEHEDELLLMAYVEEKKETREEIWFLDSGCSNHMSGNKEWFTDLNEDFKQTVKLGNDSRIAVTGIGSVRLWVNGIVQVITNVYYIPELKNNLLSIGQLQEKGLTVLIQNGTCKVLHPSRGPIMHSDMSGNRMFYFLAKMVSTLPKCMQVEADDESRLWHSRFGHLNYKGLRTLAYRGMVEGLPTVKTPQKLCTHCLVGKQHRDPIPKRNLWRATHKLQLVHSDICGPISPISNSNKRYILSFIDDFTRKTWIYFLNQKSEALEAFKGFKTWTEKEAGTSIKCLRTDRGGEYNSKEFTEFCSTHGINRQLTAAYTPQQNGVAERKNRTIMNMVRSMLSEKQMPKEFWAEAANWSIHILNRCPTTALENMTPQEAWTGCKPRVDHFRIFGCLAHVHVPDQKRIKLDDKSKTHIFLGVSKESKAYKLFDPITKKITISRDVKFEENACWKWKQSKGEVQSDVLDLEDKNSDANKELELEEDSDSNNTSNTISQTGGNSSTTSSGGSEPNSPTGRFRRAPGWMSDYTPGEGLSEEEEEAMMMITEEDPVTYNEAAKEKKWRDAMAKEIDSIEKNGTWRLTTLPSGVKAIGVKWIFKTKLNEHGNVEKYKARLVAKGYAQQYGIDYTEVFAPVARLDTIRLILATAAQNKWEVYQLDVKSAFLQGELKEEVYVQQPTGFEKKGEEDKVYKLNKALYGLKQAPRAWYSRIESYFIREGFERCASEHTLFTKEKEGGKILIVSLYVDDLIYTGNNESICEEFKMSMMHEFDMSDLGKMSYFLGMEIIQNSKGIFMCQRKYAREVLARFGMSDSKPVGNPIVPGTRLSKDEKGTKIDSTMFKQVVGSLMYLTATRPDIMFGVSLISRYMSSPTEEHWCAAKRILRYINGTIEMGILYKGESITELVAYTDSDFAGDLNDRKSTSGFAFLLAGGAVSWASKKQPVVTLSTTEAEYIAAASCACQYIWLTRLLEKLGHKGEEGSIMYCDNSSTIQLSKHSVFHGKSKHIDVKFHFLRDLVNEGTVKLKYCNTQNQVADIMTKPLKKEQFIKLREMLGLMSAME</sequence>
<feature type="domain" description="CCHC-type" evidence="7">
    <location>
        <begin position="250"/>
        <end position="265"/>
    </location>
</feature>
<organism evidence="9 10">
    <name type="scientific">Trifolium pratense</name>
    <name type="common">Red clover</name>
    <dbReference type="NCBI Taxonomy" id="57577"/>
    <lineage>
        <taxon>Eukaryota</taxon>
        <taxon>Viridiplantae</taxon>
        <taxon>Streptophyta</taxon>
        <taxon>Embryophyta</taxon>
        <taxon>Tracheophyta</taxon>
        <taxon>Spermatophyta</taxon>
        <taxon>Magnoliopsida</taxon>
        <taxon>eudicotyledons</taxon>
        <taxon>Gunneridae</taxon>
        <taxon>Pentapetalae</taxon>
        <taxon>rosids</taxon>
        <taxon>fabids</taxon>
        <taxon>Fabales</taxon>
        <taxon>Fabaceae</taxon>
        <taxon>Papilionoideae</taxon>
        <taxon>50 kb inversion clade</taxon>
        <taxon>NPAAA clade</taxon>
        <taxon>Hologalegina</taxon>
        <taxon>IRL clade</taxon>
        <taxon>Trifolieae</taxon>
        <taxon>Trifolium</taxon>
    </lineage>
</organism>
<keyword evidence="1" id="KW-0645">Protease</keyword>
<feature type="region of interest" description="Disordered" evidence="6">
    <location>
        <begin position="746"/>
        <end position="802"/>
    </location>
</feature>
<reference evidence="9 10" key="1">
    <citation type="journal article" date="2014" name="Am. J. Bot.">
        <title>Genome assembly and annotation for red clover (Trifolium pratense; Fabaceae).</title>
        <authorList>
            <person name="Istvanek J."/>
            <person name="Jaros M."/>
            <person name="Krenek A."/>
            <person name="Repkova J."/>
        </authorList>
    </citation>
    <scope>NUCLEOTIDE SEQUENCE [LARGE SCALE GENOMIC DNA]</scope>
    <source>
        <strain evidence="10">cv. Tatra</strain>
        <tissue evidence="9">Young leaves</tissue>
    </source>
</reference>
<dbReference type="InterPro" id="IPR039537">
    <property type="entry name" value="Retrotran_Ty1/copia-like"/>
</dbReference>
<evidence type="ECO:0000256" key="3">
    <source>
        <dbReference type="ARBA" id="ARBA00022750"/>
    </source>
</evidence>
<dbReference type="PANTHER" id="PTHR42648:SF18">
    <property type="entry name" value="RETROTRANSPOSON, UNCLASSIFIED-LIKE PROTEIN"/>
    <property type="match status" value="1"/>
</dbReference>
<feature type="compositionally biased region" description="Low complexity" evidence="6">
    <location>
        <begin position="755"/>
        <end position="784"/>
    </location>
</feature>
<evidence type="ECO:0000313" key="9">
    <source>
        <dbReference type="EMBL" id="PNX95763.1"/>
    </source>
</evidence>
<dbReference type="CDD" id="cd09272">
    <property type="entry name" value="RNase_HI_RT_Ty1"/>
    <property type="match status" value="1"/>
</dbReference>
<name>A0A2K3MY74_TRIPR</name>
<evidence type="ECO:0000256" key="4">
    <source>
        <dbReference type="ARBA" id="ARBA00022801"/>
    </source>
</evidence>